<protein>
    <submittedName>
        <fullName evidence="2">Uncharacterized protein</fullName>
    </submittedName>
</protein>
<proteinExistence type="predicted"/>
<dbReference type="AlphaFoldDB" id="A0A1X7TF24"/>
<feature type="region of interest" description="Disordered" evidence="1">
    <location>
        <begin position="245"/>
        <end position="285"/>
    </location>
</feature>
<accession>A0A1X7TF24</accession>
<evidence type="ECO:0000313" key="2">
    <source>
        <dbReference type="EnsemblMetazoa" id="Aqu2.1.13219_001"/>
    </source>
</evidence>
<name>A0A1X7TF24_AMPQE</name>
<feature type="compositionally biased region" description="Acidic residues" evidence="1">
    <location>
        <begin position="51"/>
        <end position="61"/>
    </location>
</feature>
<reference evidence="2" key="1">
    <citation type="submission" date="2017-05" db="UniProtKB">
        <authorList>
            <consortium name="EnsemblMetazoa"/>
        </authorList>
    </citation>
    <scope>IDENTIFICATION</scope>
</reference>
<sequence length="285" mass="31637">MATRDSLSDDPIIIQTDIQSDAGAAILYQPARMEKSLSSEIQSVSKRWPVSDEEDGEDPPEVDQPCIPILLSEDDKGFVASSFKKILSTKERRKLRNGFPCPELQETPCPKLDPIFKSASIHKEAKSNDSELAWIQALIHDPVAPLLCLLYACSDETDQSVSLLCDDVKPLVTEAIQLLGNASTNMSRLRRKKVLKSVNPDIADLADEDIFEAAPPNLFGSGFESKMKERVDSVKLLSASKSNHLPQNRKFFPRSHSTGPQRGGGQSYRGRPTWPKRDQKPPARK</sequence>
<dbReference type="InParanoid" id="A0A1X7TF24"/>
<feature type="region of interest" description="Disordered" evidence="1">
    <location>
        <begin position="39"/>
        <end position="62"/>
    </location>
</feature>
<dbReference type="EnsemblMetazoa" id="Aqu2.1.13219_001">
    <property type="protein sequence ID" value="Aqu2.1.13219_001"/>
    <property type="gene ID" value="Aqu2.1.13219"/>
</dbReference>
<organism evidence="2">
    <name type="scientific">Amphimedon queenslandica</name>
    <name type="common">Sponge</name>
    <dbReference type="NCBI Taxonomy" id="400682"/>
    <lineage>
        <taxon>Eukaryota</taxon>
        <taxon>Metazoa</taxon>
        <taxon>Porifera</taxon>
        <taxon>Demospongiae</taxon>
        <taxon>Heteroscleromorpha</taxon>
        <taxon>Haplosclerida</taxon>
        <taxon>Niphatidae</taxon>
        <taxon>Amphimedon</taxon>
    </lineage>
</organism>
<feature type="compositionally biased region" description="Basic and acidic residues" evidence="1">
    <location>
        <begin position="275"/>
        <end position="285"/>
    </location>
</feature>
<evidence type="ECO:0000256" key="1">
    <source>
        <dbReference type="SAM" id="MobiDB-lite"/>
    </source>
</evidence>